<dbReference type="AlphaFoldDB" id="A0A8J6QRU9"/>
<comment type="caution">
    <text evidence="2">The sequence shown here is derived from an EMBL/GenBank/DDBJ whole genome shotgun (WGS) entry which is preliminary data.</text>
</comment>
<evidence type="ECO:0000313" key="2">
    <source>
        <dbReference type="EMBL" id="MBD1390666.1"/>
    </source>
</evidence>
<evidence type="ECO:0000313" key="3">
    <source>
        <dbReference type="Proteomes" id="UP000638014"/>
    </source>
</evidence>
<organism evidence="2 3">
    <name type="scientific">Neiella litorisoli</name>
    <dbReference type="NCBI Taxonomy" id="2771431"/>
    <lineage>
        <taxon>Bacteria</taxon>
        <taxon>Pseudomonadati</taxon>
        <taxon>Pseudomonadota</taxon>
        <taxon>Gammaproteobacteria</taxon>
        <taxon>Alteromonadales</taxon>
        <taxon>Echinimonadaceae</taxon>
        <taxon>Neiella</taxon>
    </lineage>
</organism>
<dbReference type="EMBL" id="JACXAF010000021">
    <property type="protein sequence ID" value="MBD1390666.1"/>
    <property type="molecule type" value="Genomic_DNA"/>
</dbReference>
<dbReference type="InterPro" id="IPR022193">
    <property type="entry name" value="DUF3718"/>
</dbReference>
<dbReference type="RefSeq" id="WP_191145733.1">
    <property type="nucleotide sequence ID" value="NZ_JACXAF010000021.1"/>
</dbReference>
<protein>
    <submittedName>
        <fullName evidence="2">DUF3718 domain-containing protein</fullName>
    </submittedName>
</protein>
<dbReference type="Proteomes" id="UP000638014">
    <property type="component" value="Unassembled WGS sequence"/>
</dbReference>
<dbReference type="Pfam" id="PF12514">
    <property type="entry name" value="DUF3718"/>
    <property type="match status" value="1"/>
</dbReference>
<keyword evidence="1" id="KW-0732">Signal</keyword>
<keyword evidence="3" id="KW-1185">Reference proteome</keyword>
<accession>A0A8J6QRU9</accession>
<reference evidence="2" key="1">
    <citation type="submission" date="2020-09" db="EMBL/GenBank/DDBJ databases">
        <title>A novel bacterium of genus Neiella, isolated from South China Sea.</title>
        <authorList>
            <person name="Huang H."/>
            <person name="Mo K."/>
            <person name="Hu Y."/>
        </authorList>
    </citation>
    <scope>NUCLEOTIDE SEQUENCE</scope>
    <source>
        <strain evidence="2">HB171785</strain>
    </source>
</reference>
<proteinExistence type="predicted"/>
<feature type="signal peptide" evidence="1">
    <location>
        <begin position="1"/>
        <end position="23"/>
    </location>
</feature>
<sequence>MNKVCLTVAAATMGMASVATSTAAMDPYVENALVDICLSSQSNRVHTFKSTVASYRIDMQLVANNVVCNGEDIGSFAAEAGADRTANYIRSRQEGYVEVRDIAQKLAVSVPQA</sequence>
<gene>
    <name evidence="2" type="ORF">IC617_14630</name>
</gene>
<evidence type="ECO:0000256" key="1">
    <source>
        <dbReference type="SAM" id="SignalP"/>
    </source>
</evidence>
<name>A0A8J6QRU9_9GAMM</name>
<feature type="chain" id="PRO_5035235471" evidence="1">
    <location>
        <begin position="24"/>
        <end position="113"/>
    </location>
</feature>